<dbReference type="Pfam" id="PF21998">
    <property type="entry name" value="FERM_C1_MyoVII"/>
    <property type="match status" value="1"/>
</dbReference>
<dbReference type="InterPro" id="IPR000048">
    <property type="entry name" value="IQ_motif_EF-hand-BS"/>
</dbReference>
<evidence type="ECO:0000259" key="9">
    <source>
        <dbReference type="PROSITE" id="PS51016"/>
    </source>
</evidence>
<dbReference type="InterPro" id="IPR029071">
    <property type="entry name" value="Ubiquitin-like_domsf"/>
</dbReference>
<keyword evidence="6" id="KW-0009">Actin-binding</keyword>
<evidence type="ECO:0000256" key="7">
    <source>
        <dbReference type="SAM" id="Coils"/>
    </source>
</evidence>
<evidence type="ECO:0000313" key="10">
    <source>
        <dbReference type="EMBL" id="PIK38063.1"/>
    </source>
</evidence>
<dbReference type="GO" id="GO:0005737">
    <property type="term" value="C:cytoplasm"/>
    <property type="evidence" value="ECO:0007669"/>
    <property type="project" value="UniProtKB-SubCell"/>
</dbReference>
<dbReference type="InterPro" id="IPR011993">
    <property type="entry name" value="PH-like_dom_sf"/>
</dbReference>
<dbReference type="SMART" id="SM00139">
    <property type="entry name" value="MyTH4"/>
    <property type="match status" value="1"/>
</dbReference>
<dbReference type="Gene3D" id="1.20.80.10">
    <property type="match status" value="1"/>
</dbReference>
<dbReference type="OrthoDB" id="6108017at2759"/>
<evidence type="ECO:0000256" key="1">
    <source>
        <dbReference type="ARBA" id="ARBA00004496"/>
    </source>
</evidence>
<gene>
    <name evidence="10" type="ORF">BSL78_25109</name>
</gene>
<keyword evidence="5" id="KW-0677">Repeat</keyword>
<comment type="caution">
    <text evidence="10">The sequence shown here is derived from an EMBL/GenBank/DDBJ whole genome shotgun (WGS) entry which is preliminary data.</text>
</comment>
<dbReference type="Gene3D" id="3.10.20.90">
    <property type="entry name" value="Phosphatidylinositol 3-kinase Catalytic Subunit, Chain A, domain 1"/>
    <property type="match status" value="1"/>
</dbReference>
<feature type="domain" description="MyTH4" evidence="9">
    <location>
        <begin position="195"/>
        <end position="436"/>
    </location>
</feature>
<organism evidence="10 11">
    <name type="scientific">Stichopus japonicus</name>
    <name type="common">Sea cucumber</name>
    <dbReference type="NCBI Taxonomy" id="307972"/>
    <lineage>
        <taxon>Eukaryota</taxon>
        <taxon>Metazoa</taxon>
        <taxon>Echinodermata</taxon>
        <taxon>Eleutherozoa</taxon>
        <taxon>Echinozoa</taxon>
        <taxon>Holothuroidea</taxon>
        <taxon>Aspidochirotacea</taxon>
        <taxon>Aspidochirotida</taxon>
        <taxon>Stichopodidae</taxon>
        <taxon>Apostichopus</taxon>
    </lineage>
</organism>
<dbReference type="Pfam" id="PF00784">
    <property type="entry name" value="MyTH4"/>
    <property type="match status" value="1"/>
</dbReference>
<dbReference type="Pfam" id="PF21989">
    <property type="entry name" value="RA_2"/>
    <property type="match status" value="1"/>
</dbReference>
<sequence length="705" mass="80573">MALQAVCRGHLVRMETVHRIRSVIKIQSLARMMIVRKKYKEPLKLHRRKLKTEVIRQREEKRLKKTMGSKQAAEEARRIAQRAMIEMELADEELEVQEKQERMKRLEELRLESENRNREMSSEDMVDELFGEAGVLGDDSAPAQFADLDTNRRAGVAAQGEIKDDYYPEYDEDLSEYKFAKFAATYFQDGANENFVKRKLRDPLLEKSDEGDRQAALAVWITILRFMGDLPEPRAGASVSDRDGKSVMTKIYNTLGRTKGKKALENIPKESDFDIPVTNSTGSTRKKNTLRRKLVNMTLKKKSKIAQEVAKSLREGEEVDTENSMLIDRPTSNLEKLHFIIGHGILRPSLRDEIYCMICKQLTQNPSKSSHARGWILLSLCVGCFGPTDKFVKYLKAFIRGGPPGYAPYCEERLRRTLNNGTRNQPPSWLELQATKTKNPLMLPVTFMDGTTKTLLADSATTAKELCKTLAEKIGLKDQFGFSLYIALFDKVSSLGSGSDHVMDAISQCEQYAKERGAQERNAPWRLFFRKEIFAPWHDPAVDPVGTNLIYQQVVRGIKFGEYKCDKDQDMAAIAAQQYYVEYRKAMLLERLLKLVPSYIPESAMSGSKTVERWTHMIAAQHKESYYVQENADPAQVKEDVVNYARLRWPLLFSRFYEAFKFSGPSLPKNEVIIAVNWTGVYVVDDLEQVLLELSFPEITQVSSS</sequence>
<comment type="subcellular location">
    <subcellularLocation>
        <location evidence="1">Cytoplasm</location>
    </subcellularLocation>
</comment>
<comment type="similarity">
    <text evidence="2">Belongs to the TRAFAC class myosin-kinesin ATPase superfamily. Myosin family.</text>
</comment>
<dbReference type="InterPro" id="IPR041793">
    <property type="entry name" value="MyoVII_FERM_C1"/>
</dbReference>
<dbReference type="InterPro" id="IPR038185">
    <property type="entry name" value="MyTH4_dom_sf"/>
</dbReference>
<dbReference type="EMBL" id="MRZV01001412">
    <property type="protein sequence ID" value="PIK38063.1"/>
    <property type="molecule type" value="Genomic_DNA"/>
</dbReference>
<dbReference type="Pfam" id="PF00612">
    <property type="entry name" value="IQ"/>
    <property type="match status" value="2"/>
</dbReference>
<dbReference type="InterPro" id="IPR051567">
    <property type="entry name" value="Unconventional_Myosin_ATPase"/>
</dbReference>
<keyword evidence="3" id="KW-0728">SH3 domain</keyword>
<evidence type="ECO:0000259" key="8">
    <source>
        <dbReference type="PROSITE" id="PS50057"/>
    </source>
</evidence>
<keyword evidence="4" id="KW-0963">Cytoplasm</keyword>
<dbReference type="AlphaFoldDB" id="A0A2G8JQR2"/>
<reference evidence="10 11" key="1">
    <citation type="journal article" date="2017" name="PLoS Biol.">
        <title>The sea cucumber genome provides insights into morphological evolution and visceral regeneration.</title>
        <authorList>
            <person name="Zhang X."/>
            <person name="Sun L."/>
            <person name="Yuan J."/>
            <person name="Sun Y."/>
            <person name="Gao Y."/>
            <person name="Zhang L."/>
            <person name="Li S."/>
            <person name="Dai H."/>
            <person name="Hamel J.F."/>
            <person name="Liu C."/>
            <person name="Yu Y."/>
            <person name="Liu S."/>
            <person name="Lin W."/>
            <person name="Guo K."/>
            <person name="Jin S."/>
            <person name="Xu P."/>
            <person name="Storey K.B."/>
            <person name="Huan P."/>
            <person name="Zhang T."/>
            <person name="Zhou Y."/>
            <person name="Zhang J."/>
            <person name="Lin C."/>
            <person name="Li X."/>
            <person name="Xing L."/>
            <person name="Huo D."/>
            <person name="Sun M."/>
            <person name="Wang L."/>
            <person name="Mercier A."/>
            <person name="Li F."/>
            <person name="Yang H."/>
            <person name="Xiang J."/>
        </authorList>
    </citation>
    <scope>NUCLEOTIDE SEQUENCE [LARGE SCALE GENOMIC DNA]</scope>
    <source>
        <strain evidence="10">Shaxun</strain>
        <tissue evidence="10">Muscle</tissue>
    </source>
</reference>
<dbReference type="InterPro" id="IPR019749">
    <property type="entry name" value="Band_41_domain"/>
</dbReference>
<dbReference type="PROSITE" id="PS50096">
    <property type="entry name" value="IQ"/>
    <property type="match status" value="2"/>
</dbReference>
<evidence type="ECO:0000256" key="2">
    <source>
        <dbReference type="ARBA" id="ARBA00008314"/>
    </source>
</evidence>
<feature type="non-terminal residue" evidence="10">
    <location>
        <position position="705"/>
    </location>
</feature>
<feature type="coiled-coil region" evidence="7">
    <location>
        <begin position="56"/>
        <end position="123"/>
    </location>
</feature>
<dbReference type="CDD" id="cd22265">
    <property type="entry name" value="UDM1_RNF168"/>
    <property type="match status" value="1"/>
</dbReference>
<dbReference type="SMART" id="SM00295">
    <property type="entry name" value="B41"/>
    <property type="match status" value="1"/>
</dbReference>
<dbReference type="GO" id="GO:0003779">
    <property type="term" value="F:actin binding"/>
    <property type="evidence" value="ECO:0007669"/>
    <property type="project" value="UniProtKB-KW"/>
</dbReference>
<evidence type="ECO:0000313" key="11">
    <source>
        <dbReference type="Proteomes" id="UP000230750"/>
    </source>
</evidence>
<evidence type="ECO:0000256" key="4">
    <source>
        <dbReference type="ARBA" id="ARBA00022490"/>
    </source>
</evidence>
<dbReference type="FunFam" id="3.10.20.90:FF:000036">
    <property type="entry name" value="Unconventional myosin-VIIa"/>
    <property type="match status" value="1"/>
</dbReference>
<dbReference type="Gene3D" id="1.20.5.190">
    <property type="match status" value="1"/>
</dbReference>
<dbReference type="PROSITE" id="PS51016">
    <property type="entry name" value="MYTH4"/>
    <property type="match status" value="1"/>
</dbReference>
<dbReference type="SUPFAM" id="SSF54236">
    <property type="entry name" value="Ubiquitin-like"/>
    <property type="match status" value="1"/>
</dbReference>
<evidence type="ECO:0000256" key="5">
    <source>
        <dbReference type="ARBA" id="ARBA00022737"/>
    </source>
</evidence>
<dbReference type="Gene3D" id="1.25.40.530">
    <property type="entry name" value="MyTH4 domain"/>
    <property type="match status" value="1"/>
</dbReference>
<dbReference type="SUPFAM" id="SSF47031">
    <property type="entry name" value="Second domain of FERM"/>
    <property type="match status" value="1"/>
</dbReference>
<dbReference type="Proteomes" id="UP000230750">
    <property type="component" value="Unassembled WGS sequence"/>
</dbReference>
<dbReference type="PROSITE" id="PS50057">
    <property type="entry name" value="FERM_3"/>
    <property type="match status" value="1"/>
</dbReference>
<dbReference type="InterPro" id="IPR000857">
    <property type="entry name" value="MyTH4_dom"/>
</dbReference>
<dbReference type="STRING" id="307972.A0A2G8JQR2"/>
<name>A0A2G8JQR2_STIJA</name>
<dbReference type="CDD" id="cd13198">
    <property type="entry name" value="FERM_C1_MyoVII"/>
    <property type="match status" value="1"/>
</dbReference>
<dbReference type="Gene3D" id="2.30.29.30">
    <property type="entry name" value="Pleckstrin-homology domain (PH domain)/Phosphotyrosine-binding domain (PTB)"/>
    <property type="match status" value="1"/>
</dbReference>
<dbReference type="GO" id="GO:0005856">
    <property type="term" value="C:cytoskeleton"/>
    <property type="evidence" value="ECO:0007669"/>
    <property type="project" value="InterPro"/>
</dbReference>
<protein>
    <submittedName>
        <fullName evidence="10">Putative unconventional myosin-VIIa</fullName>
    </submittedName>
</protein>
<dbReference type="PANTHER" id="PTHR22692:SF33">
    <property type="entry name" value="MYOSIN"/>
    <property type="match status" value="1"/>
</dbReference>
<dbReference type="InterPro" id="IPR014352">
    <property type="entry name" value="FERM/acyl-CoA-bd_prot_sf"/>
</dbReference>
<keyword evidence="7" id="KW-0175">Coiled coil</keyword>
<dbReference type="CDD" id="cd14473">
    <property type="entry name" value="FERM_B-lobe"/>
    <property type="match status" value="1"/>
</dbReference>
<evidence type="ECO:0000256" key="6">
    <source>
        <dbReference type="ARBA" id="ARBA00023203"/>
    </source>
</evidence>
<dbReference type="InterPro" id="IPR000299">
    <property type="entry name" value="FERM_domain"/>
</dbReference>
<proteinExistence type="inferred from homology"/>
<feature type="domain" description="FERM" evidence="8">
    <location>
        <begin position="441"/>
        <end position="705"/>
    </location>
</feature>
<dbReference type="InterPro" id="IPR035963">
    <property type="entry name" value="FERM_2"/>
</dbReference>
<dbReference type="FunFam" id="1.20.80.10:FF:000013">
    <property type="entry name" value="Unconventional myosin-VIIa"/>
    <property type="match status" value="1"/>
</dbReference>
<keyword evidence="11" id="KW-1185">Reference proteome</keyword>
<dbReference type="PANTHER" id="PTHR22692">
    <property type="entry name" value="MYOSIN VII, XV"/>
    <property type="match status" value="1"/>
</dbReference>
<evidence type="ECO:0000256" key="3">
    <source>
        <dbReference type="ARBA" id="ARBA00022443"/>
    </source>
</evidence>
<dbReference type="InterPro" id="IPR019748">
    <property type="entry name" value="FERM_central"/>
</dbReference>
<accession>A0A2G8JQR2</accession>
<dbReference type="CDD" id="cd17092">
    <property type="entry name" value="FERM1_F1_Myosin-VII"/>
    <property type="match status" value="1"/>
</dbReference>